<evidence type="ECO:0000313" key="1">
    <source>
        <dbReference type="EMBL" id="KGM30159.1"/>
    </source>
</evidence>
<dbReference type="AlphaFoldDB" id="A0A0A0CWG7"/>
<organism evidence="1 2">
    <name type="scientific">Inquilinus limosus MP06</name>
    <dbReference type="NCBI Taxonomy" id="1398085"/>
    <lineage>
        <taxon>Bacteria</taxon>
        <taxon>Pseudomonadati</taxon>
        <taxon>Pseudomonadota</taxon>
        <taxon>Alphaproteobacteria</taxon>
        <taxon>Rhodospirillales</taxon>
        <taxon>Rhodospirillaceae</taxon>
        <taxon>Inquilinus</taxon>
    </lineage>
</organism>
<protein>
    <submittedName>
        <fullName evidence="1">4-oxalocrotonate tautomerase</fullName>
    </submittedName>
</protein>
<sequence length="126" mass="14158">MPLVRISLHKGKPAGHIKAIRDGVYLAMRETFNVPENDRFILVHEHDDTGFDYDPAYPGLARTGDVVFIQITANNTRTVEQKQALYRRIADRLAESPGLRGDDVFISLVEVAKENWSFGNGIAQYA</sequence>
<dbReference type="PANTHER" id="PTHR38460:SF1">
    <property type="entry name" value="TAUTOMERASE YOLI-RELATED"/>
    <property type="match status" value="1"/>
</dbReference>
<dbReference type="OrthoDB" id="9804765at2"/>
<name>A0A0A0CWG7_9PROT</name>
<reference evidence="1 2" key="1">
    <citation type="submission" date="2014-01" db="EMBL/GenBank/DDBJ databases">
        <title>Genome sequence determination for a cystic fibrosis isolate, Inquilinus limosus.</title>
        <authorList>
            <person name="Pino M."/>
            <person name="Di Conza J."/>
            <person name="Gutkind G."/>
        </authorList>
    </citation>
    <scope>NUCLEOTIDE SEQUENCE [LARGE SCALE GENOMIC DNA]</scope>
    <source>
        <strain evidence="1 2">MP06</strain>
    </source>
</reference>
<dbReference type="InterPro" id="IPR014347">
    <property type="entry name" value="Tautomerase/MIF_sf"/>
</dbReference>
<proteinExistence type="predicted"/>
<dbReference type="Proteomes" id="UP000029995">
    <property type="component" value="Unassembled WGS sequence"/>
</dbReference>
<dbReference type="EMBL" id="JANX01001003">
    <property type="protein sequence ID" value="KGM30159.1"/>
    <property type="molecule type" value="Genomic_DNA"/>
</dbReference>
<dbReference type="SUPFAM" id="SSF55331">
    <property type="entry name" value="Tautomerase/MIF"/>
    <property type="match status" value="1"/>
</dbReference>
<evidence type="ECO:0000313" key="2">
    <source>
        <dbReference type="Proteomes" id="UP000029995"/>
    </source>
</evidence>
<dbReference type="InterPro" id="IPR037479">
    <property type="entry name" value="Tauto_MSAD"/>
</dbReference>
<gene>
    <name evidence="1" type="ORF">P409_34745</name>
</gene>
<dbReference type="Pfam" id="PF14552">
    <property type="entry name" value="Tautomerase_2"/>
    <property type="match status" value="1"/>
</dbReference>
<dbReference type="RefSeq" id="WP_034849524.1">
    <property type="nucleotide sequence ID" value="NZ_JANX01001003.1"/>
</dbReference>
<dbReference type="Gene3D" id="3.30.429.10">
    <property type="entry name" value="Macrophage Migration Inhibitory Factor"/>
    <property type="match status" value="1"/>
</dbReference>
<accession>A0A0A0CWG7</accession>
<comment type="caution">
    <text evidence="1">The sequence shown here is derived from an EMBL/GenBank/DDBJ whole genome shotgun (WGS) entry which is preliminary data.</text>
</comment>
<dbReference type="PANTHER" id="PTHR38460">
    <property type="entry name" value="TAUTOMERASE YOLI-RELATED"/>
    <property type="match status" value="1"/>
</dbReference>